<proteinExistence type="predicted"/>
<accession>A0A430L077</accession>
<organism evidence="1 2">
    <name type="scientific">Fusarium euwallaceae</name>
    <dbReference type="NCBI Taxonomy" id="1147111"/>
    <lineage>
        <taxon>Eukaryota</taxon>
        <taxon>Fungi</taxon>
        <taxon>Dikarya</taxon>
        <taxon>Ascomycota</taxon>
        <taxon>Pezizomycotina</taxon>
        <taxon>Sordariomycetes</taxon>
        <taxon>Hypocreomycetidae</taxon>
        <taxon>Hypocreales</taxon>
        <taxon>Nectriaceae</taxon>
        <taxon>Fusarium</taxon>
        <taxon>Fusarium solani species complex</taxon>
    </lineage>
</organism>
<comment type="caution">
    <text evidence="1">The sequence shown here is derived from an EMBL/GenBank/DDBJ whole genome shotgun (WGS) entry which is preliminary data.</text>
</comment>
<sequence>MAPKIPGDLFEMDMINSQAFQSIWNSRIATVLRPVNVNHNKASTYSPDERFLQGDVCPPPNRIKEAYQHL</sequence>
<dbReference type="EMBL" id="MIKF01000630">
    <property type="protein sequence ID" value="RTE69124.1"/>
    <property type="molecule type" value="Genomic_DNA"/>
</dbReference>
<protein>
    <submittedName>
        <fullName evidence="1">Uncharacterized protein</fullName>
    </submittedName>
</protein>
<dbReference type="Proteomes" id="UP000287124">
    <property type="component" value="Unassembled WGS sequence"/>
</dbReference>
<gene>
    <name evidence="1" type="ORF">BHE90_016492</name>
</gene>
<dbReference type="AlphaFoldDB" id="A0A430L077"/>
<keyword evidence="2" id="KW-1185">Reference proteome</keyword>
<name>A0A430L077_9HYPO</name>
<evidence type="ECO:0000313" key="1">
    <source>
        <dbReference type="EMBL" id="RTE69124.1"/>
    </source>
</evidence>
<evidence type="ECO:0000313" key="2">
    <source>
        <dbReference type="Proteomes" id="UP000287124"/>
    </source>
</evidence>
<reference evidence="1 2" key="1">
    <citation type="submission" date="2017-06" db="EMBL/GenBank/DDBJ databases">
        <title>Comparative genomic analysis of Ambrosia Fusariam Clade fungi.</title>
        <authorList>
            <person name="Stajich J.E."/>
            <person name="Carrillo J."/>
            <person name="Kijimoto T."/>
            <person name="Eskalen A."/>
            <person name="O'Donnell K."/>
            <person name="Kasson M."/>
        </authorList>
    </citation>
    <scope>NUCLEOTIDE SEQUENCE [LARGE SCALE GENOMIC DNA]</scope>
    <source>
        <strain evidence="1 2">UCR1854</strain>
    </source>
</reference>